<dbReference type="EMBL" id="JAKRVX010000007">
    <property type="protein sequence ID" value="MCL9818005.1"/>
    <property type="molecule type" value="Genomic_DNA"/>
</dbReference>
<feature type="region of interest" description="Disordered" evidence="1">
    <location>
        <begin position="301"/>
        <end position="331"/>
    </location>
</feature>
<dbReference type="Proteomes" id="UP001203207">
    <property type="component" value="Unassembled WGS sequence"/>
</dbReference>
<feature type="transmembrane region" description="Helical" evidence="2">
    <location>
        <begin position="20"/>
        <end position="47"/>
    </location>
</feature>
<gene>
    <name evidence="3" type="ORF">AArcSt2_13770</name>
</gene>
<feature type="transmembrane region" description="Helical" evidence="2">
    <location>
        <begin position="211"/>
        <end position="238"/>
    </location>
</feature>
<keyword evidence="2" id="KW-0812">Transmembrane</keyword>
<evidence type="ECO:0000256" key="1">
    <source>
        <dbReference type="SAM" id="MobiDB-lite"/>
    </source>
</evidence>
<feature type="transmembrane region" description="Helical" evidence="2">
    <location>
        <begin position="244"/>
        <end position="262"/>
    </location>
</feature>
<evidence type="ECO:0000256" key="2">
    <source>
        <dbReference type="SAM" id="Phobius"/>
    </source>
</evidence>
<name>A0AAE3K9Y4_9EURY</name>
<keyword evidence="4" id="KW-1185">Reference proteome</keyword>
<sequence length="331" mass="36211">MKFHFRTATRVFFRTLPFVLLRMGVGAALGLATIVYFGLTAGVGYYLLNAGTISSGIAIVGLLVAIVLFIGLWRLLVRYVLYVIKAGHIAVIAHIIDTGESPPNQLRFGTGQVKSRFTETSALFALDQLVKSVIRQFNNRVVSVSRMLSFSSALRSLTQILGRTVAIAASYIDEAVLAYMFTKDESNPWRAARDGVVLYGKNWKPVLGSTLVIVLALYVLTFALLLALSPLAIVIGNISPTVEAIGWVFVAGIALTLYTGMLKPWIKTVVITTFLIESANDTPDMDTLRAIESRSKKFSELTRRAEMEDTNSTTTDQQTDIADSNVTTEST</sequence>
<comment type="caution">
    <text evidence="3">The sequence shown here is derived from an EMBL/GenBank/DDBJ whole genome shotgun (WGS) entry which is preliminary data.</text>
</comment>
<keyword evidence="2" id="KW-1133">Transmembrane helix</keyword>
<accession>A0AAE3K9Y4</accession>
<proteinExistence type="predicted"/>
<reference evidence="3" key="2">
    <citation type="submission" date="2022-02" db="EMBL/GenBank/DDBJ databases">
        <authorList>
            <person name="Elcheninov A.G."/>
            <person name="Sorokin D.Y."/>
            <person name="Kublanov I.V."/>
        </authorList>
    </citation>
    <scope>NUCLEOTIDE SEQUENCE</scope>
    <source>
        <strain evidence="3">AArc-St2</strain>
    </source>
</reference>
<keyword evidence="2" id="KW-0472">Membrane</keyword>
<dbReference type="AlphaFoldDB" id="A0AAE3K9Y4"/>
<feature type="compositionally biased region" description="Polar residues" evidence="1">
    <location>
        <begin position="321"/>
        <end position="331"/>
    </location>
</feature>
<dbReference type="RefSeq" id="WP_250585425.1">
    <property type="nucleotide sequence ID" value="NZ_JAKRVX010000007.1"/>
</dbReference>
<organism evidence="3 4">
    <name type="scientific">Natronocalculus amylovorans</name>
    <dbReference type="NCBI Taxonomy" id="2917812"/>
    <lineage>
        <taxon>Archaea</taxon>
        <taxon>Methanobacteriati</taxon>
        <taxon>Methanobacteriota</taxon>
        <taxon>Stenosarchaea group</taxon>
        <taxon>Halobacteria</taxon>
        <taxon>Halobacteriales</taxon>
        <taxon>Haloferacaceae</taxon>
        <taxon>Natronocalculus</taxon>
    </lineage>
</organism>
<evidence type="ECO:0000313" key="3">
    <source>
        <dbReference type="EMBL" id="MCL9818005.1"/>
    </source>
</evidence>
<feature type="transmembrane region" description="Helical" evidence="2">
    <location>
        <begin position="53"/>
        <end position="76"/>
    </location>
</feature>
<reference evidence="3" key="1">
    <citation type="journal article" date="2022" name="Syst. Appl. Microbiol.">
        <title>Natronocalculus amylovorans gen. nov., sp. nov., and Natranaeroarchaeum aerophilus sp. nov., dominant culturable amylolytic natronoarchaea from hypersaline soda lakes in southwestern Siberia.</title>
        <authorList>
            <person name="Sorokin D.Y."/>
            <person name="Elcheninov A.G."/>
            <person name="Khizhniak T.V."/>
            <person name="Koenen M."/>
            <person name="Bale N.J."/>
            <person name="Damste J.S.S."/>
            <person name="Kublanov I.V."/>
        </authorList>
    </citation>
    <scope>NUCLEOTIDE SEQUENCE</scope>
    <source>
        <strain evidence="3">AArc-St2</strain>
    </source>
</reference>
<protein>
    <submittedName>
        <fullName evidence="3">Uncharacterized protein</fullName>
    </submittedName>
</protein>
<evidence type="ECO:0000313" key="4">
    <source>
        <dbReference type="Proteomes" id="UP001203207"/>
    </source>
</evidence>